<accession>A0AAP6BGN7</accession>
<dbReference type="Pfam" id="PF03372">
    <property type="entry name" value="Exo_endo_phos"/>
    <property type="match status" value="1"/>
</dbReference>
<dbReference type="EMBL" id="JARAWC010000030">
    <property type="protein sequence ID" value="MDX2964421.1"/>
    <property type="molecule type" value="Genomic_DNA"/>
</dbReference>
<keyword evidence="4" id="KW-1185">Reference proteome</keyword>
<name>A0AAP6BGN7_9ACTN</name>
<protein>
    <submittedName>
        <fullName evidence="2">Endonuclease/exonuclease/phosphatase family protein</fullName>
    </submittedName>
</protein>
<dbReference type="RefSeq" id="WP_010352644.1">
    <property type="nucleotide sequence ID" value="NZ_BCMK01000013.1"/>
</dbReference>
<keyword evidence="2" id="KW-0540">Nuclease</keyword>
<evidence type="ECO:0000313" key="5">
    <source>
        <dbReference type="Proteomes" id="UP001282288"/>
    </source>
</evidence>
<evidence type="ECO:0000259" key="1">
    <source>
        <dbReference type="Pfam" id="PF03372"/>
    </source>
</evidence>
<sequence>MRIISWNLLDGGRGNGSHKRLNRAVDIVHASAPDLVFFQEARDFDAHGCRLLDDVGGRLRLSGFLSPSDSGYHVAAFVRRDLAVTCTRFSRPDFFHALIGLRVALPDGGVLHALGAHWCPDSPDVRLTEAANLLKLVRDDEPTLVAGDLNSPDPHGDHTAAMAAMRPEDRARYCAPDGSTTADTRALRRLESAGLVDVGRLHGSTGHTLPTALPVPGAAFSPLRLDYFYATARLAATTTDYRVLRNAETDRISDHYPIVVDLDVTRLGPTTAEPS</sequence>
<organism evidence="2 5">
    <name type="scientific">Streptomyces acidiscabies</name>
    <dbReference type="NCBI Taxonomy" id="42234"/>
    <lineage>
        <taxon>Bacteria</taxon>
        <taxon>Bacillati</taxon>
        <taxon>Actinomycetota</taxon>
        <taxon>Actinomycetes</taxon>
        <taxon>Kitasatosporales</taxon>
        <taxon>Streptomycetaceae</taxon>
        <taxon>Streptomyces</taxon>
    </lineage>
</organism>
<evidence type="ECO:0000313" key="2">
    <source>
        <dbReference type="EMBL" id="MDX2964421.1"/>
    </source>
</evidence>
<dbReference type="SUPFAM" id="SSF56219">
    <property type="entry name" value="DNase I-like"/>
    <property type="match status" value="1"/>
</dbReference>
<evidence type="ECO:0000313" key="4">
    <source>
        <dbReference type="Proteomes" id="UP001272987"/>
    </source>
</evidence>
<keyword evidence="2" id="KW-0255">Endonuclease</keyword>
<reference evidence="2 4" key="1">
    <citation type="journal article" date="2023" name="Microb. Genom.">
        <title>Mesoterricola silvestris gen. nov., sp. nov., Mesoterricola sediminis sp. nov., Geothrix oryzae sp. nov., Geothrix edaphica sp. nov., Geothrix rubra sp. nov., and Geothrix limicola sp. nov., six novel members of Acidobacteriota isolated from soils.</title>
        <authorList>
            <person name="Weisberg A.J."/>
            <person name="Pearce E."/>
            <person name="Kramer C.G."/>
            <person name="Chang J.H."/>
            <person name="Clarke C.R."/>
        </authorList>
    </citation>
    <scope>NUCLEOTIDE SEQUENCE</scope>
    <source>
        <strain evidence="3 4">NB05-1H</strain>
        <strain evidence="2">NRRL_B-16521</strain>
    </source>
</reference>
<evidence type="ECO:0000313" key="3">
    <source>
        <dbReference type="EMBL" id="MDX3022970.1"/>
    </source>
</evidence>
<dbReference type="Gene3D" id="3.60.10.10">
    <property type="entry name" value="Endonuclease/exonuclease/phosphatase"/>
    <property type="match status" value="1"/>
</dbReference>
<dbReference type="AlphaFoldDB" id="A0AAP6BGN7"/>
<dbReference type="GO" id="GO:0004519">
    <property type="term" value="F:endonuclease activity"/>
    <property type="evidence" value="ECO:0007669"/>
    <property type="project" value="UniProtKB-KW"/>
</dbReference>
<feature type="domain" description="Endonuclease/exonuclease/phosphatase" evidence="1">
    <location>
        <begin position="4"/>
        <end position="255"/>
    </location>
</feature>
<dbReference type="InterPro" id="IPR036691">
    <property type="entry name" value="Endo/exonu/phosph_ase_sf"/>
</dbReference>
<keyword evidence="2" id="KW-0378">Hydrolase</keyword>
<dbReference type="EMBL" id="JARAWP010000024">
    <property type="protein sequence ID" value="MDX3022970.1"/>
    <property type="molecule type" value="Genomic_DNA"/>
</dbReference>
<dbReference type="Proteomes" id="UP001272987">
    <property type="component" value="Unassembled WGS sequence"/>
</dbReference>
<proteinExistence type="predicted"/>
<dbReference type="GeneID" id="69812542"/>
<gene>
    <name evidence="2" type="ORF">PV399_32595</name>
    <name evidence="3" type="ORF">PV666_34590</name>
</gene>
<comment type="caution">
    <text evidence="2">The sequence shown here is derived from an EMBL/GenBank/DDBJ whole genome shotgun (WGS) entry which is preliminary data.</text>
</comment>
<dbReference type="InterPro" id="IPR005135">
    <property type="entry name" value="Endo/exonuclease/phosphatase"/>
</dbReference>
<dbReference type="Proteomes" id="UP001282288">
    <property type="component" value="Unassembled WGS sequence"/>
</dbReference>